<evidence type="ECO:0000256" key="2">
    <source>
        <dbReference type="ARBA" id="ARBA00012386"/>
    </source>
</evidence>
<dbReference type="EC" id="2.5.1.25" evidence="2"/>
<feature type="region of interest" description="Disordered" evidence="12">
    <location>
        <begin position="289"/>
        <end position="406"/>
    </location>
</feature>
<dbReference type="EMBL" id="FR823392">
    <property type="protein sequence ID" value="CBZ55523.1"/>
    <property type="molecule type" value="Genomic_DNA"/>
</dbReference>
<dbReference type="AlphaFoldDB" id="F0VP77"/>
<evidence type="ECO:0000313" key="14">
    <source>
        <dbReference type="EMBL" id="CBZ55523.1"/>
    </source>
</evidence>
<dbReference type="GO" id="GO:0005634">
    <property type="term" value="C:nucleus"/>
    <property type="evidence" value="ECO:0007669"/>
    <property type="project" value="UniProtKB-SubCell"/>
</dbReference>
<comment type="catalytic activity">
    <reaction evidence="11">
        <text>a uridine in tRNA + S-adenosyl-L-methionine = a 3-[(3S)-3-amino-3-carboxypropyl]uridine in tRNA + S-methyl-5'-thioadenosine + H(+)</text>
        <dbReference type="Rhea" id="RHEA:62432"/>
        <dbReference type="Rhea" id="RHEA-COMP:13339"/>
        <dbReference type="Rhea" id="RHEA-COMP:16092"/>
        <dbReference type="ChEBI" id="CHEBI:15378"/>
        <dbReference type="ChEBI" id="CHEBI:17509"/>
        <dbReference type="ChEBI" id="CHEBI:59789"/>
        <dbReference type="ChEBI" id="CHEBI:65315"/>
        <dbReference type="ChEBI" id="CHEBI:82930"/>
        <dbReference type="EC" id="2.5.1.25"/>
    </reaction>
</comment>
<dbReference type="OrthoDB" id="328959at2759"/>
<reference evidence="15" key="4">
    <citation type="journal article" date="2015" name="PLoS ONE">
        <title>Comprehensive Evaluation of Toxoplasma gondii VEG and Neospora caninum LIV Genomes with Tachyzoite Stage Transcriptome and Proteome Defines Novel Transcript Features.</title>
        <authorList>
            <person name="Ramaprasad A."/>
            <person name="Mourier T."/>
            <person name="Naeem R."/>
            <person name="Malas T.B."/>
            <person name="Moussa E."/>
            <person name="Panigrahi A."/>
            <person name="Vermont S.J."/>
            <person name="Otto T.D."/>
            <person name="Wastling J."/>
            <person name="Pain A."/>
        </authorList>
    </citation>
    <scope>NUCLEOTIDE SEQUENCE</scope>
    <source>
        <strain evidence="15">Liverpool</strain>
    </source>
</reference>
<proteinExistence type="inferred from homology"/>
<evidence type="ECO:0000256" key="7">
    <source>
        <dbReference type="ARBA" id="ARBA00037050"/>
    </source>
</evidence>
<dbReference type="RefSeq" id="XP_003885551.1">
    <property type="nucleotide sequence ID" value="XM_003885502.1"/>
</dbReference>
<evidence type="ECO:0000256" key="8">
    <source>
        <dbReference type="ARBA" id="ARBA00038290"/>
    </source>
</evidence>
<dbReference type="PANTHER" id="PTHR15627">
    <property type="entry name" value="NATURAL KILLER CELL-SPECIFIC ANTIGEN KLIP1"/>
    <property type="match status" value="1"/>
</dbReference>
<evidence type="ECO:0000313" key="16">
    <source>
        <dbReference type="Proteomes" id="UP000007494"/>
    </source>
</evidence>
<evidence type="ECO:0000256" key="6">
    <source>
        <dbReference type="ARBA" id="ARBA00023242"/>
    </source>
</evidence>
<feature type="compositionally biased region" description="Basic and acidic residues" evidence="12">
    <location>
        <begin position="292"/>
        <end position="304"/>
    </location>
</feature>
<gene>
    <name evidence="15" type="ORF">BN1204_059480</name>
    <name evidence="14" type="ORF">NCLIV_059480</name>
</gene>
<evidence type="ECO:0000256" key="5">
    <source>
        <dbReference type="ARBA" id="ARBA00022694"/>
    </source>
</evidence>
<evidence type="ECO:0000256" key="9">
    <source>
        <dbReference type="ARBA" id="ARBA00039242"/>
    </source>
</evidence>
<comment type="similarity">
    <text evidence="8">Belongs to the TDD superfamily. DTWD1 family.</text>
</comment>
<dbReference type="InParanoid" id="F0VP77"/>
<feature type="compositionally biased region" description="Basic and acidic residues" evidence="12">
    <location>
        <begin position="312"/>
        <end position="327"/>
    </location>
</feature>
<name>F0VP77_NEOCL</name>
<keyword evidence="6" id="KW-0539">Nucleus</keyword>
<evidence type="ECO:0000256" key="11">
    <source>
        <dbReference type="ARBA" id="ARBA00048718"/>
    </source>
</evidence>
<dbReference type="eggNOG" id="KOG3795">
    <property type="taxonomic scope" value="Eukaryota"/>
</dbReference>
<feature type="compositionally biased region" description="Basic and acidic residues" evidence="12">
    <location>
        <begin position="348"/>
        <end position="358"/>
    </location>
</feature>
<evidence type="ECO:0000256" key="4">
    <source>
        <dbReference type="ARBA" id="ARBA00022691"/>
    </source>
</evidence>
<dbReference type="SMART" id="SM01144">
    <property type="entry name" value="DTW"/>
    <property type="match status" value="1"/>
</dbReference>
<evidence type="ECO:0000256" key="1">
    <source>
        <dbReference type="ARBA" id="ARBA00004123"/>
    </source>
</evidence>
<keyword evidence="5" id="KW-0819">tRNA processing</keyword>
<comment type="subcellular location">
    <subcellularLocation>
        <location evidence="1">Nucleus</location>
    </subcellularLocation>
</comment>
<reference evidence="16" key="3">
    <citation type="journal article" date="2012" name="PLoS Pathog.">
        <title>Comparative genomics of the apicomplexan parasites Toxoplasma gondii and Neospora caninum: Coccidia differing in host range and transmission strategy.</title>
        <authorList>
            <person name="Reid A.J."/>
            <person name="Vermont S.J."/>
            <person name="Cotton J.A."/>
            <person name="Harris D."/>
            <person name="Hill-Cawthorne G.A."/>
            <person name="Konen-Waisman S."/>
            <person name="Latham S.M."/>
            <person name="Mourier T."/>
            <person name="Norton R."/>
            <person name="Quail M.A."/>
            <person name="Sanders M."/>
            <person name="Shanmugam D."/>
            <person name="Sohal A."/>
            <person name="Wasmuth J.D."/>
            <person name="Brunk B."/>
            <person name="Grigg M.E."/>
            <person name="Howard J.C."/>
            <person name="Parkinson J."/>
            <person name="Roos D.S."/>
            <person name="Trees A.J."/>
            <person name="Berriman M."/>
            <person name="Pain A."/>
            <person name="Wastling J.M."/>
        </authorList>
    </citation>
    <scope>NUCLEOTIDE SEQUENCE [LARGE SCALE GENOMIC DNA]</scope>
    <source>
        <strain evidence="16">Liverpool</strain>
    </source>
</reference>
<dbReference type="InterPro" id="IPR005636">
    <property type="entry name" value="DTW"/>
</dbReference>
<keyword evidence="4" id="KW-0949">S-adenosyl-L-methionine</keyword>
<evidence type="ECO:0000259" key="13">
    <source>
        <dbReference type="SMART" id="SM01144"/>
    </source>
</evidence>
<accession>F0VP77</accession>
<evidence type="ECO:0000256" key="10">
    <source>
        <dbReference type="ARBA" id="ARBA00042508"/>
    </source>
</evidence>
<feature type="region of interest" description="Disordered" evidence="12">
    <location>
        <begin position="40"/>
        <end position="92"/>
    </location>
</feature>
<dbReference type="PANTHER" id="PTHR15627:SF8">
    <property type="entry name" value="TRNA-URIDINE AMINOCARBOXYPROPYLTRANSFERASE 1"/>
    <property type="match status" value="1"/>
</dbReference>
<organism evidence="14 16">
    <name type="scientific">Neospora caninum (strain Liverpool)</name>
    <dbReference type="NCBI Taxonomy" id="572307"/>
    <lineage>
        <taxon>Eukaryota</taxon>
        <taxon>Sar</taxon>
        <taxon>Alveolata</taxon>
        <taxon>Apicomplexa</taxon>
        <taxon>Conoidasida</taxon>
        <taxon>Coccidia</taxon>
        <taxon>Eucoccidiorida</taxon>
        <taxon>Eimeriorina</taxon>
        <taxon>Sarcocystidae</taxon>
        <taxon>Neospora</taxon>
    </lineage>
</organism>
<sequence>MGRGRLLLADPASRGEDCARLPHISIPNLQIDKESLRIVLEDGSSPENASPSSADPLLRETGKRVKVASAALDRGAEPTGDPSSGAPGKNPSRRHICEGCGRSRSFWCGSCHRAVGSPEARARIPRLQLPFPFHIVRHPKEKASKSSAVPLAILAPDHVHIHMFPDLPASLFPVDSGATPSELGRVGQREPPARAARRLHVLLPDDDATPIDQVNWDDVEGCVLLDCTWFQVPGLRRHPGIAPLPKIALPSHSSIFWRQHKRNEACFLSTAECVYHVLVAFHEAVAGRKRPTATERRENGHDCEAALPGKEGATDSRAKEGGDREANSENGGAEAARETARLRAGPGEARENSAEKDGSAGLRSMSRVEGDSGTGSNRALSSAEGEPDTATARHRPSDGVLESDAEAARECRRTQAAAYDGRYDNILFYFVLCHGIILEDQKRRLEDRQKETRVTGMRG</sequence>
<dbReference type="GeneID" id="13440936"/>
<dbReference type="GO" id="GO:0008033">
    <property type="term" value="P:tRNA processing"/>
    <property type="evidence" value="ECO:0007669"/>
    <property type="project" value="UniProtKB-KW"/>
</dbReference>
<reference evidence="14" key="2">
    <citation type="submission" date="2011-03" db="EMBL/GenBank/DDBJ databases">
        <title>Comparative genomics and transcriptomics of Neospora caninum and Toxoplasma gondii.</title>
        <authorList>
            <person name="Reid A.J."/>
            <person name="Sohal A."/>
            <person name="Harris D."/>
            <person name="Quail M."/>
            <person name="Sanders M."/>
            <person name="Berriman M."/>
            <person name="Wastling J.M."/>
            <person name="Pain A."/>
        </authorList>
    </citation>
    <scope>NUCLEOTIDE SEQUENCE</scope>
    <source>
        <strain evidence="14">Liverpool</strain>
    </source>
</reference>
<dbReference type="Proteomes" id="UP000007494">
    <property type="component" value="Chromosome XI"/>
</dbReference>
<protein>
    <recommendedName>
        <fullName evidence="9">tRNA-uridine aminocarboxypropyltransferase 1</fullName>
        <ecNumber evidence="2">2.5.1.25</ecNumber>
    </recommendedName>
    <alternativeName>
        <fullName evidence="10">DTW domain-containing protein 1</fullName>
    </alternativeName>
</protein>
<dbReference type="Pfam" id="PF03942">
    <property type="entry name" value="DTW"/>
    <property type="match status" value="1"/>
</dbReference>
<keyword evidence="16" id="KW-1185">Reference proteome</keyword>
<dbReference type="GO" id="GO:0016432">
    <property type="term" value="F:tRNA-uridine aminocarboxypropyltransferase activity"/>
    <property type="evidence" value="ECO:0007669"/>
    <property type="project" value="UniProtKB-EC"/>
</dbReference>
<comment type="function">
    <text evidence="7">Catalyzes the formation of 3-(3-amino-3-carboxypropyl)uridine (acp3U) at position 20 in the D-loop of several cytoplasmic tRNAs (acp3U(20)).</text>
</comment>
<dbReference type="OMA" id="WCGSCHR"/>
<dbReference type="EMBL" id="LN714486">
    <property type="protein sequence ID" value="CEL70261.1"/>
    <property type="molecule type" value="Genomic_DNA"/>
</dbReference>
<evidence type="ECO:0000256" key="3">
    <source>
        <dbReference type="ARBA" id="ARBA00022679"/>
    </source>
</evidence>
<keyword evidence="3" id="KW-0808">Transferase</keyword>
<dbReference type="InterPro" id="IPR051521">
    <property type="entry name" value="tRNA_Mod/Golgi_Maint"/>
</dbReference>
<feature type="domain" description="DTW" evidence="13">
    <location>
        <begin position="104"/>
        <end position="289"/>
    </location>
</feature>
<dbReference type="VEuPathDB" id="ToxoDB:NCLIV_059480"/>
<evidence type="ECO:0000256" key="12">
    <source>
        <dbReference type="SAM" id="MobiDB-lite"/>
    </source>
</evidence>
<reference evidence="14" key="1">
    <citation type="submission" date="2011-02" db="EMBL/GenBank/DDBJ databases">
        <authorList>
            <person name="Aslett M."/>
        </authorList>
    </citation>
    <scope>NUCLEOTIDE SEQUENCE</scope>
    <source>
        <strain evidence="14">Liverpool</strain>
    </source>
</reference>
<evidence type="ECO:0000313" key="15">
    <source>
        <dbReference type="EMBL" id="CEL70261.1"/>
    </source>
</evidence>